<evidence type="ECO:0000256" key="3">
    <source>
        <dbReference type="ARBA" id="ARBA00001941"/>
    </source>
</evidence>
<evidence type="ECO:0000256" key="11">
    <source>
        <dbReference type="SAM" id="SignalP"/>
    </source>
</evidence>
<comment type="function">
    <text evidence="4">Catalyzes the dephosphorylation of the nucleoside 5'-monophosphates deoxyadenosine monophosphate (dAMP), deoxycytidine monophosphate (dCMP), deoxyguanosine monophosphate (dGMP) and deoxythymidine monophosphate (dTMP).</text>
</comment>
<feature type="region of interest" description="Disordered" evidence="10">
    <location>
        <begin position="221"/>
        <end position="266"/>
    </location>
</feature>
<evidence type="ECO:0000313" key="13">
    <source>
        <dbReference type="EMBL" id="CAE0632407.1"/>
    </source>
</evidence>
<evidence type="ECO:0000256" key="2">
    <source>
        <dbReference type="ARBA" id="ARBA00001936"/>
    </source>
</evidence>
<gene>
    <name evidence="13" type="ORF">HAKA00212_LOCUS11116</name>
</gene>
<dbReference type="GO" id="GO:0005737">
    <property type="term" value="C:cytoplasm"/>
    <property type="evidence" value="ECO:0007669"/>
    <property type="project" value="TreeGrafter"/>
</dbReference>
<evidence type="ECO:0000256" key="8">
    <source>
        <dbReference type="ARBA" id="ARBA00022723"/>
    </source>
</evidence>
<feature type="signal peptide" evidence="11">
    <location>
        <begin position="1"/>
        <end position="19"/>
    </location>
</feature>
<feature type="compositionally biased region" description="Basic and acidic residues" evidence="10">
    <location>
        <begin position="257"/>
        <end position="266"/>
    </location>
</feature>
<keyword evidence="8" id="KW-0479">Metal-binding</keyword>
<evidence type="ECO:0000256" key="1">
    <source>
        <dbReference type="ARBA" id="ARBA00001638"/>
    </source>
</evidence>
<dbReference type="Pfam" id="PF13023">
    <property type="entry name" value="HD_3"/>
    <property type="match status" value="1"/>
</dbReference>
<keyword evidence="9" id="KW-0378">Hydrolase</keyword>
<dbReference type="GO" id="GO:0002953">
    <property type="term" value="F:5'-deoxynucleotidase activity"/>
    <property type="evidence" value="ECO:0007669"/>
    <property type="project" value="UniProtKB-EC"/>
</dbReference>
<evidence type="ECO:0000256" key="6">
    <source>
        <dbReference type="ARBA" id="ARBA00011738"/>
    </source>
</evidence>
<dbReference type="InterPro" id="IPR003607">
    <property type="entry name" value="HD/PDEase_dom"/>
</dbReference>
<feature type="domain" description="HD/PDEase" evidence="12">
    <location>
        <begin position="75"/>
        <end position="191"/>
    </location>
</feature>
<dbReference type="PANTHER" id="PTHR11845">
    <property type="entry name" value="5'-DEOXYNUCLEOTIDASE HDDC2"/>
    <property type="match status" value="1"/>
</dbReference>
<keyword evidence="11" id="KW-0732">Signal</keyword>
<evidence type="ECO:0000256" key="10">
    <source>
        <dbReference type="SAM" id="MobiDB-lite"/>
    </source>
</evidence>
<proteinExistence type="inferred from homology"/>
<dbReference type="SUPFAM" id="SSF109604">
    <property type="entry name" value="HD-domain/PDEase-like"/>
    <property type="match status" value="1"/>
</dbReference>
<dbReference type="Gene3D" id="1.10.3210.10">
    <property type="entry name" value="Hypothetical protein af1432"/>
    <property type="match status" value="1"/>
</dbReference>
<accession>A0A7S3XU85</accession>
<organism evidence="13">
    <name type="scientific">Heterosigma akashiwo</name>
    <name type="common">Chromophytic alga</name>
    <name type="synonym">Heterosigma carterae</name>
    <dbReference type="NCBI Taxonomy" id="2829"/>
    <lineage>
        <taxon>Eukaryota</taxon>
        <taxon>Sar</taxon>
        <taxon>Stramenopiles</taxon>
        <taxon>Ochrophyta</taxon>
        <taxon>Raphidophyceae</taxon>
        <taxon>Chattonellales</taxon>
        <taxon>Chattonellaceae</taxon>
        <taxon>Heterosigma</taxon>
    </lineage>
</organism>
<protein>
    <recommendedName>
        <fullName evidence="7">5'-deoxynucleotidase</fullName>
        <ecNumber evidence="7">3.1.3.89</ecNumber>
    </recommendedName>
</protein>
<dbReference type="EMBL" id="HBIU01023876">
    <property type="protein sequence ID" value="CAE0632407.1"/>
    <property type="molecule type" value="Transcribed_RNA"/>
</dbReference>
<dbReference type="GO" id="GO:0046872">
    <property type="term" value="F:metal ion binding"/>
    <property type="evidence" value="ECO:0007669"/>
    <property type="project" value="UniProtKB-KW"/>
</dbReference>
<dbReference type="FunFam" id="1.10.3210.10:FF:000016">
    <property type="entry name" value="HD domain-containing protein 2"/>
    <property type="match status" value="1"/>
</dbReference>
<sequence>MHLRLHFLVHALLIAGSLNLRIAHKSLAKMLAANQSGDGSRSALTDAAKSIEFFRIVGQLKKLKRTGWVKRGVDLPESVSDHMYRMSMCSFLLSDPAVDRMWCTKMALVHDLAEALAGDITPHCGVSEAEKRRREEAALDNILETVPSPEIGNEIRELWLEYESGSTPEAIFVKDLDKFEMILQADEYERGQNKDLSEFFKSTEGYFKTQQVQQWDQELRAQRAARLQKRGGETEEGPGEEHSLQPRTNKRKSGALLKEEKDDWGK</sequence>
<evidence type="ECO:0000256" key="5">
    <source>
        <dbReference type="ARBA" id="ARBA00009999"/>
    </source>
</evidence>
<evidence type="ECO:0000256" key="4">
    <source>
        <dbReference type="ARBA" id="ARBA00004074"/>
    </source>
</evidence>
<comment type="cofactor">
    <cofactor evidence="2">
        <name>Mn(2+)</name>
        <dbReference type="ChEBI" id="CHEBI:29035"/>
    </cofactor>
</comment>
<dbReference type="SMART" id="SM00471">
    <property type="entry name" value="HDc"/>
    <property type="match status" value="1"/>
</dbReference>
<comment type="catalytic activity">
    <reaction evidence="1">
        <text>a 2'-deoxyribonucleoside 5'-phosphate + H2O = a 2'-deoxyribonucleoside + phosphate</text>
        <dbReference type="Rhea" id="RHEA:36167"/>
        <dbReference type="ChEBI" id="CHEBI:15377"/>
        <dbReference type="ChEBI" id="CHEBI:18274"/>
        <dbReference type="ChEBI" id="CHEBI:43474"/>
        <dbReference type="ChEBI" id="CHEBI:65317"/>
        <dbReference type="EC" id="3.1.3.89"/>
    </reaction>
</comment>
<comment type="subunit">
    <text evidence="6">Homodimer.</text>
</comment>
<dbReference type="InterPro" id="IPR039356">
    <property type="entry name" value="YfbR/HDDC2"/>
</dbReference>
<comment type="similarity">
    <text evidence="5">Belongs to the HDDC2 family.</text>
</comment>
<reference evidence="13" key="1">
    <citation type="submission" date="2021-01" db="EMBL/GenBank/DDBJ databases">
        <authorList>
            <person name="Corre E."/>
            <person name="Pelletier E."/>
            <person name="Niang G."/>
            <person name="Scheremetjew M."/>
            <person name="Finn R."/>
            <person name="Kale V."/>
            <person name="Holt S."/>
            <person name="Cochrane G."/>
            <person name="Meng A."/>
            <person name="Brown T."/>
            <person name="Cohen L."/>
        </authorList>
    </citation>
    <scope>NUCLEOTIDE SEQUENCE</scope>
    <source>
        <strain evidence="13">CCMP3107</strain>
    </source>
</reference>
<name>A0A7S3XU85_HETAK</name>
<dbReference type="EC" id="3.1.3.89" evidence="7"/>
<evidence type="ECO:0000256" key="9">
    <source>
        <dbReference type="ARBA" id="ARBA00022801"/>
    </source>
</evidence>
<dbReference type="InterPro" id="IPR006674">
    <property type="entry name" value="HD_domain"/>
</dbReference>
<dbReference type="PANTHER" id="PTHR11845:SF13">
    <property type="entry name" value="5'-DEOXYNUCLEOTIDASE HDDC2"/>
    <property type="match status" value="1"/>
</dbReference>
<dbReference type="AlphaFoldDB" id="A0A7S3XU85"/>
<comment type="cofactor">
    <cofactor evidence="3">
        <name>Co(2+)</name>
        <dbReference type="ChEBI" id="CHEBI:48828"/>
    </cofactor>
</comment>
<feature type="chain" id="PRO_5030573618" description="5'-deoxynucleotidase" evidence="11">
    <location>
        <begin position="20"/>
        <end position="266"/>
    </location>
</feature>
<evidence type="ECO:0000259" key="12">
    <source>
        <dbReference type="SMART" id="SM00471"/>
    </source>
</evidence>
<evidence type="ECO:0000256" key="7">
    <source>
        <dbReference type="ARBA" id="ARBA00012964"/>
    </source>
</evidence>